<name>A0AAW0RT69_9HYPO</name>
<protein>
    <submittedName>
        <fullName evidence="1">Uncharacterized protein</fullName>
    </submittedName>
</protein>
<organism evidence="1 2">
    <name type="scientific">Beauveria asiatica</name>
    <dbReference type="NCBI Taxonomy" id="1069075"/>
    <lineage>
        <taxon>Eukaryota</taxon>
        <taxon>Fungi</taxon>
        <taxon>Dikarya</taxon>
        <taxon>Ascomycota</taxon>
        <taxon>Pezizomycotina</taxon>
        <taxon>Sordariomycetes</taxon>
        <taxon>Hypocreomycetidae</taxon>
        <taxon>Hypocreales</taxon>
        <taxon>Cordycipitaceae</taxon>
        <taxon>Beauveria</taxon>
    </lineage>
</organism>
<gene>
    <name evidence="1" type="ORF">G3M48_004994</name>
</gene>
<sequence length="149" mass="17365">MPRRVLTDEERHRVNAYEQALEAALREVDRSDYDARFRVAQAVELAHPLSVEMREAMAQERTAQFADLLRKVASTISLDRFKPDTPWGLVVYRTAYGDDATWRRMLDELQDPVTSLPYEPAPNPELYTRHRFEIMDHLPRIGAEHCLRG</sequence>
<accession>A0AAW0RT69</accession>
<keyword evidence="2" id="KW-1185">Reference proteome</keyword>
<evidence type="ECO:0000313" key="1">
    <source>
        <dbReference type="EMBL" id="KAK8145026.1"/>
    </source>
</evidence>
<proteinExistence type="predicted"/>
<dbReference type="EMBL" id="JAAHCF010000327">
    <property type="protein sequence ID" value="KAK8145026.1"/>
    <property type="molecule type" value="Genomic_DNA"/>
</dbReference>
<comment type="caution">
    <text evidence="1">The sequence shown here is derived from an EMBL/GenBank/DDBJ whole genome shotgun (WGS) entry which is preliminary data.</text>
</comment>
<evidence type="ECO:0000313" key="2">
    <source>
        <dbReference type="Proteomes" id="UP001397290"/>
    </source>
</evidence>
<reference evidence="1 2" key="1">
    <citation type="submission" date="2020-02" db="EMBL/GenBank/DDBJ databases">
        <title>Comparative genomics of the hypocrealean fungal genus Beauvera.</title>
        <authorList>
            <person name="Showalter D.N."/>
            <person name="Bushley K.E."/>
            <person name="Rehner S.A."/>
        </authorList>
    </citation>
    <scope>NUCLEOTIDE SEQUENCE [LARGE SCALE GENOMIC DNA]</scope>
    <source>
        <strain evidence="1 2">ARSEF4384</strain>
    </source>
</reference>
<dbReference type="Proteomes" id="UP001397290">
    <property type="component" value="Unassembled WGS sequence"/>
</dbReference>
<dbReference type="AlphaFoldDB" id="A0AAW0RT69"/>